<keyword evidence="2" id="KW-0732">Signal</keyword>
<evidence type="ECO:0000256" key="3">
    <source>
        <dbReference type="ARBA" id="ARBA00022801"/>
    </source>
</evidence>
<dbReference type="InterPro" id="IPR012338">
    <property type="entry name" value="Beta-lactam/transpept-like"/>
</dbReference>
<dbReference type="PANTHER" id="PTHR21581">
    <property type="entry name" value="D-ALANYL-D-ALANINE CARBOXYPEPTIDASE"/>
    <property type="match status" value="1"/>
</dbReference>
<dbReference type="PANTHER" id="PTHR21581:SF6">
    <property type="entry name" value="TRAFFICKING PROTEIN PARTICLE COMPLEX SUBUNIT 12"/>
    <property type="match status" value="1"/>
</dbReference>
<evidence type="ECO:0000256" key="4">
    <source>
        <dbReference type="ARBA" id="ARBA00022960"/>
    </source>
</evidence>
<evidence type="ECO:0000256" key="2">
    <source>
        <dbReference type="ARBA" id="ARBA00022729"/>
    </source>
</evidence>
<dbReference type="GO" id="GO:0009252">
    <property type="term" value="P:peptidoglycan biosynthetic process"/>
    <property type="evidence" value="ECO:0007669"/>
    <property type="project" value="UniProtKB-KW"/>
</dbReference>
<evidence type="ECO:0000256" key="9">
    <source>
        <dbReference type="RuleBase" id="RU004016"/>
    </source>
</evidence>
<keyword evidence="10" id="KW-1133">Transmembrane helix</keyword>
<organism evidence="12 13">
    <name type="scientific">Candidatus Jorgensenbacteria bacterium CG11_big_fil_rev_8_21_14_0_20_38_23</name>
    <dbReference type="NCBI Taxonomy" id="1974594"/>
    <lineage>
        <taxon>Bacteria</taxon>
        <taxon>Candidatus Joergenseniibacteriota</taxon>
    </lineage>
</organism>
<dbReference type="GO" id="GO:0071555">
    <property type="term" value="P:cell wall organization"/>
    <property type="evidence" value="ECO:0007669"/>
    <property type="project" value="UniProtKB-KW"/>
</dbReference>
<evidence type="ECO:0000256" key="8">
    <source>
        <dbReference type="PIRSR" id="PIRSR618044-2"/>
    </source>
</evidence>
<feature type="domain" description="Peptidase S11 D-alanyl-D-alanine carboxypeptidase A N-terminal" evidence="11">
    <location>
        <begin position="81"/>
        <end position="309"/>
    </location>
</feature>
<comment type="similarity">
    <text evidence="1 9">Belongs to the peptidase S11 family.</text>
</comment>
<evidence type="ECO:0000313" key="13">
    <source>
        <dbReference type="Proteomes" id="UP000228867"/>
    </source>
</evidence>
<keyword evidence="10" id="KW-0812">Transmembrane</keyword>
<keyword evidence="6" id="KW-0961">Cell wall biogenesis/degradation</keyword>
<feature type="active site" evidence="7">
    <location>
        <position position="168"/>
    </location>
</feature>
<sequence length="331" mass="36613">MDIKWQAIILLGIIFFSLILFRSWTYTSSFLNSSEKAANLERLSKVGQPASFDFQSVGVLNSYPSSNKTVGILARNWSILDPEVNAKSVLIESLDKNVSLFHYNISETWPLASLTKLLTAVVFLENSRPEEKVTISQEAVVTEGGAGGLKAGEIYNSRDLLKIMILTSSNDAAAALAESLSQKNEPFDQRSAFVKLMNQKAKEIGMTQTEIAEPVGLSAANHTTAADLLLLTEYIFNHHPEIFTWSRLPSILVQPFNRNNSHKLNNINPLVENVDFLGGKTGTTDEAGGNLLSIFSLDNDRLLVIILGSSGDRFKQAKELLNWVNKAYYLK</sequence>
<keyword evidence="3" id="KW-0378">Hydrolase</keyword>
<dbReference type="Gene3D" id="3.40.710.10">
    <property type="entry name" value="DD-peptidase/beta-lactamase superfamily"/>
    <property type="match status" value="1"/>
</dbReference>
<gene>
    <name evidence="12" type="ORF">COV54_01915</name>
</gene>
<protein>
    <recommendedName>
        <fullName evidence="11">Peptidase S11 D-alanyl-D-alanine carboxypeptidase A N-terminal domain-containing protein</fullName>
    </recommendedName>
</protein>
<dbReference type="GO" id="GO:0006508">
    <property type="term" value="P:proteolysis"/>
    <property type="evidence" value="ECO:0007669"/>
    <property type="project" value="InterPro"/>
</dbReference>
<dbReference type="GO" id="GO:0009002">
    <property type="term" value="F:serine-type D-Ala-D-Ala carboxypeptidase activity"/>
    <property type="evidence" value="ECO:0007669"/>
    <property type="project" value="InterPro"/>
</dbReference>
<dbReference type="InterPro" id="IPR001967">
    <property type="entry name" value="Peptidase_S11_N"/>
</dbReference>
<feature type="active site" description="Proton acceptor" evidence="7">
    <location>
        <position position="116"/>
    </location>
</feature>
<feature type="active site" description="Acyl-ester intermediate" evidence="7">
    <location>
        <position position="113"/>
    </location>
</feature>
<evidence type="ECO:0000256" key="6">
    <source>
        <dbReference type="ARBA" id="ARBA00023316"/>
    </source>
</evidence>
<evidence type="ECO:0000259" key="11">
    <source>
        <dbReference type="Pfam" id="PF00768"/>
    </source>
</evidence>
<accession>A0A2H0NDC3</accession>
<evidence type="ECO:0000256" key="7">
    <source>
        <dbReference type="PIRSR" id="PIRSR618044-1"/>
    </source>
</evidence>
<evidence type="ECO:0000256" key="1">
    <source>
        <dbReference type="ARBA" id="ARBA00007164"/>
    </source>
</evidence>
<dbReference type="PRINTS" id="PR00725">
    <property type="entry name" value="DADACBPTASE1"/>
</dbReference>
<feature type="transmembrane region" description="Helical" evidence="10">
    <location>
        <begin position="7"/>
        <end position="24"/>
    </location>
</feature>
<dbReference type="Pfam" id="PF00768">
    <property type="entry name" value="Peptidase_S11"/>
    <property type="match status" value="1"/>
</dbReference>
<reference evidence="12 13" key="1">
    <citation type="submission" date="2017-09" db="EMBL/GenBank/DDBJ databases">
        <title>Depth-based differentiation of microbial function through sediment-hosted aquifers and enrichment of novel symbionts in the deep terrestrial subsurface.</title>
        <authorList>
            <person name="Probst A.J."/>
            <person name="Ladd B."/>
            <person name="Jarett J.K."/>
            <person name="Geller-Mcgrath D.E."/>
            <person name="Sieber C.M."/>
            <person name="Emerson J.B."/>
            <person name="Anantharaman K."/>
            <person name="Thomas B.C."/>
            <person name="Malmstrom R."/>
            <person name="Stieglmeier M."/>
            <person name="Klingl A."/>
            <person name="Woyke T."/>
            <person name="Ryan C.M."/>
            <person name="Banfield J.F."/>
        </authorList>
    </citation>
    <scope>NUCLEOTIDE SEQUENCE [LARGE SCALE GENOMIC DNA]</scope>
    <source>
        <strain evidence="12">CG11_big_fil_rev_8_21_14_0_20_38_23</strain>
    </source>
</reference>
<evidence type="ECO:0000256" key="10">
    <source>
        <dbReference type="SAM" id="Phobius"/>
    </source>
</evidence>
<proteinExistence type="inferred from homology"/>
<keyword evidence="5" id="KW-0573">Peptidoglycan synthesis</keyword>
<keyword evidence="10" id="KW-0472">Membrane</keyword>
<dbReference type="InterPro" id="IPR018044">
    <property type="entry name" value="Peptidase_S11"/>
</dbReference>
<name>A0A2H0NDC3_9BACT</name>
<evidence type="ECO:0000313" key="12">
    <source>
        <dbReference type="EMBL" id="PIR06898.1"/>
    </source>
</evidence>
<dbReference type="GO" id="GO:0008360">
    <property type="term" value="P:regulation of cell shape"/>
    <property type="evidence" value="ECO:0007669"/>
    <property type="project" value="UniProtKB-KW"/>
</dbReference>
<comment type="caution">
    <text evidence="12">The sequence shown here is derived from an EMBL/GenBank/DDBJ whole genome shotgun (WGS) entry which is preliminary data.</text>
</comment>
<feature type="binding site" evidence="8">
    <location>
        <position position="280"/>
    </location>
    <ligand>
        <name>substrate</name>
    </ligand>
</feature>
<dbReference type="AlphaFoldDB" id="A0A2H0NDC3"/>
<evidence type="ECO:0000256" key="5">
    <source>
        <dbReference type="ARBA" id="ARBA00022984"/>
    </source>
</evidence>
<keyword evidence="4" id="KW-0133">Cell shape</keyword>
<dbReference type="Proteomes" id="UP000228867">
    <property type="component" value="Unassembled WGS sequence"/>
</dbReference>
<dbReference type="EMBL" id="PCWR01000046">
    <property type="protein sequence ID" value="PIR06898.1"/>
    <property type="molecule type" value="Genomic_DNA"/>
</dbReference>
<dbReference type="SUPFAM" id="SSF56601">
    <property type="entry name" value="beta-lactamase/transpeptidase-like"/>
    <property type="match status" value="1"/>
</dbReference>